<reference evidence="1" key="1">
    <citation type="journal article" date="2021" name="Proc. Natl. Acad. Sci. U.S.A.">
        <title>A Catalog of Tens of Thousands of Viruses from Human Metagenomes Reveals Hidden Associations with Chronic Diseases.</title>
        <authorList>
            <person name="Tisza M.J."/>
            <person name="Buck C.B."/>
        </authorList>
    </citation>
    <scope>NUCLEOTIDE SEQUENCE</scope>
    <source>
        <strain evidence="1">Ct6DP12</strain>
    </source>
</reference>
<accession>A0A8S5SA64</accession>
<dbReference type="EMBL" id="BK032559">
    <property type="protein sequence ID" value="DAF47808.1"/>
    <property type="molecule type" value="Genomic_DNA"/>
</dbReference>
<name>A0A8S5SA64_9CAUD</name>
<organism evidence="1">
    <name type="scientific">Siphoviridae sp. ct6DP12</name>
    <dbReference type="NCBI Taxonomy" id="2827782"/>
    <lineage>
        <taxon>Viruses</taxon>
        <taxon>Duplodnaviria</taxon>
        <taxon>Heunggongvirae</taxon>
        <taxon>Uroviricota</taxon>
        <taxon>Caudoviricetes</taxon>
    </lineage>
</organism>
<proteinExistence type="predicted"/>
<evidence type="ECO:0000313" key="1">
    <source>
        <dbReference type="EMBL" id="DAF47808.1"/>
    </source>
</evidence>
<sequence length="635" mass="73847">MIELYINGQRADVEQKPFTYTLQVNDMFNFDTREISYSETIYLPTTPTNNIIFGFANEPLSDKVEAYKTHKVDYYVNGIPIVQSANGFLIGKRGNYFIFEFKDNSKELYTFLQNRDIKGVKGLLDDTANRTITNIIAQHNSITTPELIYLIANYGDDAITLNSSGEYLIEYEFENTPLSIRLDRVFRLIQQMSGFKFVGDLFKSQIWLDTYIASSNIKYNDSTEGEAFEATHEGGGINLGLRYSNGVTMGFINENGKIKLRYSYKGAQPYTINETGEYKITTVINNLHPNAGILELEVGLITSKHNEVENVLVPESGITEFKREKVLSLEKGENIVFYYALAESNHNTAYSMLYNDGITFKIEKVKRNDNIDVLLTDFALTDLFKEVFRIFSLTPIRDRKTGDYHFYTLNELVNAPKLDWSDKFVQVKEEQYHNNKYGKKNNFVYKKYDDENAYRQEKRDSAIFFNDESLDERKDFQSKFYSPLNDYTFLKGDNVGIENMEFFVKELKKESNGNIKTEYKEKTARWHIFNSFSTYSGVEFKLKAKAEKQNTDTFIFASATYFNWDNLIKTYYKDFPRLMEHPYIVIAEFALNEIDIYEFSFFSRIYVEQLGGYFLPNKIKYKAGALAEVEMIKIN</sequence>
<protein>
    <submittedName>
        <fullName evidence="1">Uncharacterized protein</fullName>
    </submittedName>
</protein>